<protein>
    <submittedName>
        <fullName evidence="1">Uncharacterized protein</fullName>
    </submittedName>
</protein>
<proteinExistence type="predicted"/>
<evidence type="ECO:0000313" key="2">
    <source>
        <dbReference type="Proteomes" id="UP000187406"/>
    </source>
</evidence>
<dbReference type="InParanoid" id="A0A1Q3CL48"/>
<evidence type="ECO:0000313" key="1">
    <source>
        <dbReference type="EMBL" id="GAV80979.1"/>
    </source>
</evidence>
<dbReference type="EMBL" id="BDDD01002299">
    <property type="protein sequence ID" value="GAV80979.1"/>
    <property type="molecule type" value="Genomic_DNA"/>
</dbReference>
<sequence>MEKLGVDESETSIDFDMSLADIMEHLGFEAEDDDQIRFEEEGIMSLPNQVDTNDWIMKQTSPKRLGNFPQASTSSGINPNTALNANFGSSIQLRTPKALSISEDGTKVPIIAKTRAQNKKEIDRKHREKVKENIKRTKDEKHKLHNANGLLEIDNESLRRATNTTNESLQKATSDKQKLDEDICKLKHDTQNLQHNVNLYSNQLVKSNLVDHQSELIQLQNQISILKEPSNRNTWVIEKQQLDEKIKN</sequence>
<comment type="caution">
    <text evidence="1">The sequence shown here is derived from an EMBL/GenBank/DDBJ whole genome shotgun (WGS) entry which is preliminary data.</text>
</comment>
<reference evidence="2" key="1">
    <citation type="submission" date="2016-04" db="EMBL/GenBank/DDBJ databases">
        <title>Cephalotus genome sequencing.</title>
        <authorList>
            <person name="Fukushima K."/>
            <person name="Hasebe M."/>
            <person name="Fang X."/>
        </authorList>
    </citation>
    <scope>NUCLEOTIDE SEQUENCE [LARGE SCALE GENOMIC DNA]</scope>
    <source>
        <strain evidence="2">cv. St1</strain>
    </source>
</reference>
<dbReference type="Proteomes" id="UP000187406">
    <property type="component" value="Unassembled WGS sequence"/>
</dbReference>
<dbReference type="AlphaFoldDB" id="A0A1Q3CL48"/>
<name>A0A1Q3CL48_CEPFO</name>
<organism evidence="1 2">
    <name type="scientific">Cephalotus follicularis</name>
    <name type="common">Albany pitcher plant</name>
    <dbReference type="NCBI Taxonomy" id="3775"/>
    <lineage>
        <taxon>Eukaryota</taxon>
        <taxon>Viridiplantae</taxon>
        <taxon>Streptophyta</taxon>
        <taxon>Embryophyta</taxon>
        <taxon>Tracheophyta</taxon>
        <taxon>Spermatophyta</taxon>
        <taxon>Magnoliopsida</taxon>
        <taxon>eudicotyledons</taxon>
        <taxon>Gunneridae</taxon>
        <taxon>Pentapetalae</taxon>
        <taxon>rosids</taxon>
        <taxon>fabids</taxon>
        <taxon>Oxalidales</taxon>
        <taxon>Cephalotaceae</taxon>
        <taxon>Cephalotus</taxon>
    </lineage>
</organism>
<gene>
    <name evidence="1" type="ORF">CFOL_v3_24438</name>
</gene>
<keyword evidence="2" id="KW-1185">Reference proteome</keyword>
<accession>A0A1Q3CL48</accession>